<dbReference type="Pfam" id="PF01943">
    <property type="entry name" value="Polysacc_synt"/>
    <property type="match status" value="1"/>
</dbReference>
<dbReference type="PANTHER" id="PTHR30250">
    <property type="entry name" value="PST FAMILY PREDICTED COLANIC ACID TRANSPORTER"/>
    <property type="match status" value="1"/>
</dbReference>
<feature type="transmembrane region" description="Helical" evidence="6">
    <location>
        <begin position="12"/>
        <end position="32"/>
    </location>
</feature>
<accession>A0ABD6D6G1</accession>
<comment type="caution">
    <text evidence="7">The sequence shown here is derived from an EMBL/GenBank/DDBJ whole genome shotgun (WGS) entry which is preliminary data.</text>
</comment>
<evidence type="ECO:0000256" key="5">
    <source>
        <dbReference type="ARBA" id="ARBA00023136"/>
    </source>
</evidence>
<evidence type="ECO:0000256" key="1">
    <source>
        <dbReference type="ARBA" id="ARBA00004651"/>
    </source>
</evidence>
<keyword evidence="5 6" id="KW-0472">Membrane</keyword>
<feature type="transmembrane region" description="Helical" evidence="6">
    <location>
        <begin position="78"/>
        <end position="100"/>
    </location>
</feature>
<proteinExistence type="predicted"/>
<dbReference type="RefSeq" id="WP_256394624.1">
    <property type="nucleotide sequence ID" value="NZ_JANHDJ010000001.1"/>
</dbReference>
<feature type="transmembrane region" description="Helical" evidence="6">
    <location>
        <begin position="330"/>
        <end position="349"/>
    </location>
</feature>
<evidence type="ECO:0000256" key="3">
    <source>
        <dbReference type="ARBA" id="ARBA00022692"/>
    </source>
</evidence>
<sequence>MKRLARSVIDILIGNISIKFLGFLFTPLLVRALTKSQYGQFVGILVVLELIQVLSNVGLFQSMKKHTAATADSERKSVFIAGLALAVAYSAVAVIVVYGLTTYSPFNLFTGTTIAYAAIAVIVFRNPLEVVRGYLYGLKQERAAEILRLFRKGIYTVLGLGAAYTGLGLVGIFTGYAVSFFFAAVVGLGLGYRAGWITTAALPNRPQLDRVARYGAVSILGYISAFLLYRVDILLIQYFIGDSATAGYQAATFSSELIWIVPGAIQGALLQDVAAKWSNDDIDSVSETLHTSIKYGVGAIILFGGGLFALTDDFLLVYFGSEYTESTFALRILLIGTAVYGMNRLYIPVLQAVGKLRQQQATNVAALGLNVVANLILIPRFGVIGAVVGTTVSYVSIIIGSILILRQTPIEGPGTKLWIRLGALTVGFVTLYVVPVSVIPLSPVQSLLVFPPIGGLVFFVLAHSLGLLDGQSVLASFIDQVSTQLNRMSR</sequence>
<name>A0ABD6D6G1_9EURY</name>
<evidence type="ECO:0000256" key="6">
    <source>
        <dbReference type="SAM" id="Phobius"/>
    </source>
</evidence>
<keyword evidence="8" id="KW-1185">Reference proteome</keyword>
<dbReference type="CDD" id="cd13128">
    <property type="entry name" value="MATE_Wzx_like"/>
    <property type="match status" value="1"/>
</dbReference>
<evidence type="ECO:0000313" key="7">
    <source>
        <dbReference type="EMBL" id="MFD1640932.1"/>
    </source>
</evidence>
<comment type="subcellular location">
    <subcellularLocation>
        <location evidence="1">Cell membrane</location>
        <topology evidence="1">Multi-pass membrane protein</topology>
    </subcellularLocation>
</comment>
<dbReference type="GO" id="GO:0005886">
    <property type="term" value="C:plasma membrane"/>
    <property type="evidence" value="ECO:0007669"/>
    <property type="project" value="UniProtKB-SubCell"/>
</dbReference>
<keyword evidence="3 6" id="KW-0812">Transmembrane</keyword>
<feature type="transmembrane region" description="Helical" evidence="6">
    <location>
        <begin position="214"/>
        <end position="240"/>
    </location>
</feature>
<feature type="transmembrane region" description="Helical" evidence="6">
    <location>
        <begin position="447"/>
        <end position="468"/>
    </location>
</feature>
<feature type="transmembrane region" description="Helical" evidence="6">
    <location>
        <begin position="417"/>
        <end position="441"/>
    </location>
</feature>
<feature type="transmembrane region" description="Helical" evidence="6">
    <location>
        <begin position="106"/>
        <end position="124"/>
    </location>
</feature>
<dbReference type="AlphaFoldDB" id="A0ABD6D6G1"/>
<gene>
    <name evidence="7" type="ORF">ACFSBW_03460</name>
</gene>
<feature type="transmembrane region" description="Helical" evidence="6">
    <location>
        <begin position="180"/>
        <end position="202"/>
    </location>
</feature>
<protein>
    <submittedName>
        <fullName evidence="7">Polysaccharide biosynthesis C-terminal domain-containing protein</fullName>
    </submittedName>
</protein>
<dbReference type="Proteomes" id="UP001597052">
    <property type="component" value="Unassembled WGS sequence"/>
</dbReference>
<dbReference type="EMBL" id="JBHUDM010000001">
    <property type="protein sequence ID" value="MFD1640932.1"/>
    <property type="molecule type" value="Genomic_DNA"/>
</dbReference>
<organism evidence="7 8">
    <name type="scientific">Halohasta litorea</name>
    <dbReference type="NCBI Taxonomy" id="869891"/>
    <lineage>
        <taxon>Archaea</taxon>
        <taxon>Methanobacteriati</taxon>
        <taxon>Methanobacteriota</taxon>
        <taxon>Stenosarchaea group</taxon>
        <taxon>Halobacteria</taxon>
        <taxon>Halobacteriales</taxon>
        <taxon>Haloferacaceae</taxon>
        <taxon>Halohasta</taxon>
    </lineage>
</organism>
<feature type="transmembrane region" description="Helical" evidence="6">
    <location>
        <begin position="384"/>
        <end position="405"/>
    </location>
</feature>
<dbReference type="InterPro" id="IPR002797">
    <property type="entry name" value="Polysacc_synth"/>
</dbReference>
<evidence type="ECO:0000313" key="8">
    <source>
        <dbReference type="Proteomes" id="UP001597052"/>
    </source>
</evidence>
<keyword evidence="2" id="KW-1003">Cell membrane</keyword>
<evidence type="ECO:0000256" key="2">
    <source>
        <dbReference type="ARBA" id="ARBA00022475"/>
    </source>
</evidence>
<feature type="transmembrane region" description="Helical" evidence="6">
    <location>
        <begin position="38"/>
        <end position="57"/>
    </location>
</feature>
<feature type="transmembrane region" description="Helical" evidence="6">
    <location>
        <begin position="291"/>
        <end position="310"/>
    </location>
</feature>
<feature type="transmembrane region" description="Helical" evidence="6">
    <location>
        <begin position="154"/>
        <end position="174"/>
    </location>
</feature>
<keyword evidence="4 6" id="KW-1133">Transmembrane helix</keyword>
<dbReference type="PANTHER" id="PTHR30250:SF11">
    <property type="entry name" value="O-ANTIGEN TRANSPORTER-RELATED"/>
    <property type="match status" value="1"/>
</dbReference>
<dbReference type="InterPro" id="IPR050833">
    <property type="entry name" value="Poly_Biosynth_Transport"/>
</dbReference>
<evidence type="ECO:0000256" key="4">
    <source>
        <dbReference type="ARBA" id="ARBA00022989"/>
    </source>
</evidence>
<reference evidence="7 8" key="1">
    <citation type="journal article" date="2019" name="Int. J. Syst. Evol. Microbiol.">
        <title>The Global Catalogue of Microorganisms (GCM) 10K type strain sequencing project: providing services to taxonomists for standard genome sequencing and annotation.</title>
        <authorList>
            <consortium name="The Broad Institute Genomics Platform"/>
            <consortium name="The Broad Institute Genome Sequencing Center for Infectious Disease"/>
            <person name="Wu L."/>
            <person name="Ma J."/>
        </authorList>
    </citation>
    <scope>NUCLEOTIDE SEQUENCE [LARGE SCALE GENOMIC DNA]</scope>
    <source>
        <strain evidence="7 8">CGMCC 1.10593</strain>
    </source>
</reference>